<evidence type="ECO:0000313" key="3">
    <source>
        <dbReference type="EMBL" id="MDQ2069307.1"/>
    </source>
</evidence>
<comment type="caution">
    <text evidence="3">The sequence shown here is derived from an EMBL/GenBank/DDBJ whole genome shotgun (WGS) entry which is preliminary data.</text>
</comment>
<keyword evidence="2" id="KW-0472">Membrane</keyword>
<name>A0ABU0W5L3_9GAMM</name>
<evidence type="ECO:0000313" key="4">
    <source>
        <dbReference type="Proteomes" id="UP001239019"/>
    </source>
</evidence>
<evidence type="ECO:0000256" key="1">
    <source>
        <dbReference type="SAM" id="Coils"/>
    </source>
</evidence>
<reference evidence="3 4" key="1">
    <citation type="submission" date="2023-08" db="EMBL/GenBank/DDBJ databases">
        <title>Whole-genome sequencing of halo(alkali)philic microorganisms from hypersaline lakes.</title>
        <authorList>
            <person name="Sorokin D.Y."/>
            <person name="Abbas B."/>
            <person name="Merkel A.Y."/>
        </authorList>
    </citation>
    <scope>NUCLEOTIDE SEQUENCE [LARGE SCALE GENOMIC DNA]</scope>
    <source>
        <strain evidence="3 4">AB-CW4</strain>
    </source>
</reference>
<organism evidence="3 4">
    <name type="scientific">Natronospira bacteriovora</name>
    <dbReference type="NCBI Taxonomy" id="3069753"/>
    <lineage>
        <taxon>Bacteria</taxon>
        <taxon>Pseudomonadati</taxon>
        <taxon>Pseudomonadota</taxon>
        <taxon>Gammaproteobacteria</taxon>
        <taxon>Natronospirales</taxon>
        <taxon>Natronospiraceae</taxon>
        <taxon>Natronospira</taxon>
    </lineage>
</organism>
<sequence length="91" mass="10342">MLEHAEPITYVLIAAGSVVVTLVAQWSRGEGTFRRDLLERIKGLSKALAQCQDRCDRLQQQNTELRLDNGRLEMENETLRAEVTALKTDQE</sequence>
<dbReference type="Proteomes" id="UP001239019">
    <property type="component" value="Unassembled WGS sequence"/>
</dbReference>
<feature type="transmembrane region" description="Helical" evidence="2">
    <location>
        <begin position="7"/>
        <end position="26"/>
    </location>
</feature>
<protein>
    <submittedName>
        <fullName evidence="3">Uncharacterized protein</fullName>
    </submittedName>
</protein>
<keyword evidence="1" id="KW-0175">Coiled coil</keyword>
<dbReference type="RefSeq" id="WP_306727791.1">
    <property type="nucleotide sequence ID" value="NZ_JAVDDT010000002.1"/>
</dbReference>
<evidence type="ECO:0000256" key="2">
    <source>
        <dbReference type="SAM" id="Phobius"/>
    </source>
</evidence>
<keyword evidence="4" id="KW-1185">Reference proteome</keyword>
<dbReference type="EMBL" id="JAVDDT010000002">
    <property type="protein sequence ID" value="MDQ2069307.1"/>
    <property type="molecule type" value="Genomic_DNA"/>
</dbReference>
<gene>
    <name evidence="3" type="ORF">RBH19_05440</name>
</gene>
<proteinExistence type="predicted"/>
<accession>A0ABU0W5L3</accession>
<keyword evidence="2" id="KW-0812">Transmembrane</keyword>
<feature type="coiled-coil region" evidence="1">
    <location>
        <begin position="34"/>
        <end position="89"/>
    </location>
</feature>
<keyword evidence="2" id="KW-1133">Transmembrane helix</keyword>